<dbReference type="STRING" id="555512.SAMN04487993_1013144"/>
<dbReference type="EMBL" id="FNEJ01000013">
    <property type="protein sequence ID" value="SDI96482.1"/>
    <property type="molecule type" value="Genomic_DNA"/>
</dbReference>
<evidence type="ECO:0000256" key="1">
    <source>
        <dbReference type="SAM" id="Phobius"/>
    </source>
</evidence>
<organism evidence="2 3">
    <name type="scientific">Salipiger marinus</name>
    <dbReference type="NCBI Taxonomy" id="555512"/>
    <lineage>
        <taxon>Bacteria</taxon>
        <taxon>Pseudomonadati</taxon>
        <taxon>Pseudomonadota</taxon>
        <taxon>Alphaproteobacteria</taxon>
        <taxon>Rhodobacterales</taxon>
        <taxon>Roseobacteraceae</taxon>
        <taxon>Salipiger</taxon>
    </lineage>
</organism>
<dbReference type="RefSeq" id="WP_278184864.1">
    <property type="nucleotide sequence ID" value="NZ_FNEJ01000013.1"/>
</dbReference>
<sequence>MIHDTPHTGWSPWRLIIYVTCGLALWACIVWGISAAVQWLA</sequence>
<evidence type="ECO:0000313" key="3">
    <source>
        <dbReference type="Proteomes" id="UP000199093"/>
    </source>
</evidence>
<protein>
    <submittedName>
        <fullName evidence="2">Uncharacterized protein</fullName>
    </submittedName>
</protein>
<keyword evidence="1" id="KW-0812">Transmembrane</keyword>
<dbReference type="Proteomes" id="UP000199093">
    <property type="component" value="Unassembled WGS sequence"/>
</dbReference>
<keyword evidence="1" id="KW-1133">Transmembrane helix</keyword>
<proteinExistence type="predicted"/>
<accession>A0A1G8PVJ0</accession>
<evidence type="ECO:0000313" key="2">
    <source>
        <dbReference type="EMBL" id="SDI96482.1"/>
    </source>
</evidence>
<keyword evidence="1" id="KW-0472">Membrane</keyword>
<keyword evidence="3" id="KW-1185">Reference proteome</keyword>
<gene>
    <name evidence="2" type="ORF">SAMN04487993_1013144</name>
</gene>
<reference evidence="2 3" key="1">
    <citation type="submission" date="2016-10" db="EMBL/GenBank/DDBJ databases">
        <authorList>
            <person name="de Groot N.N."/>
        </authorList>
    </citation>
    <scope>NUCLEOTIDE SEQUENCE [LARGE SCALE GENOMIC DNA]</scope>
    <source>
        <strain evidence="2 3">DSM 26424</strain>
    </source>
</reference>
<dbReference type="AlphaFoldDB" id="A0A1G8PVJ0"/>
<feature type="transmembrane region" description="Helical" evidence="1">
    <location>
        <begin position="15"/>
        <end position="40"/>
    </location>
</feature>
<name>A0A1G8PVJ0_9RHOB</name>